<keyword evidence="9" id="KW-1185">Reference proteome</keyword>
<name>A0A9K3D311_9EUKA</name>
<evidence type="ECO:0000256" key="3">
    <source>
        <dbReference type="ARBA" id="ARBA00012633"/>
    </source>
</evidence>
<evidence type="ECO:0000313" key="9">
    <source>
        <dbReference type="Proteomes" id="UP000265618"/>
    </source>
</evidence>
<dbReference type="GO" id="GO:0005737">
    <property type="term" value="C:cytoplasm"/>
    <property type="evidence" value="ECO:0007669"/>
    <property type="project" value="UniProtKB-ARBA"/>
</dbReference>
<gene>
    <name evidence="8" type="ORF">KIPB_008558</name>
</gene>
<dbReference type="InterPro" id="IPR000760">
    <property type="entry name" value="Inositol_monophosphatase-like"/>
</dbReference>
<feature type="binding site" evidence="7">
    <location>
        <position position="112"/>
    </location>
    <ligand>
        <name>Mg(2+)</name>
        <dbReference type="ChEBI" id="CHEBI:18420"/>
        <label>1</label>
        <note>catalytic</note>
    </ligand>
</feature>
<evidence type="ECO:0000256" key="7">
    <source>
        <dbReference type="PIRSR" id="PIRSR600760-2"/>
    </source>
</evidence>
<evidence type="ECO:0000256" key="2">
    <source>
        <dbReference type="ARBA" id="ARBA00009759"/>
    </source>
</evidence>
<protein>
    <recommendedName>
        <fullName evidence="3">3'(2'),5'-bisphosphate nucleotidase</fullName>
        <ecNumber evidence="3">3.1.3.7</ecNumber>
    </recommendedName>
</protein>
<evidence type="ECO:0000256" key="6">
    <source>
        <dbReference type="ARBA" id="ARBA00022842"/>
    </source>
</evidence>
<organism evidence="8 9">
    <name type="scientific">Kipferlia bialata</name>
    <dbReference type="NCBI Taxonomy" id="797122"/>
    <lineage>
        <taxon>Eukaryota</taxon>
        <taxon>Metamonada</taxon>
        <taxon>Carpediemonas-like organisms</taxon>
        <taxon>Kipferlia</taxon>
    </lineage>
</organism>
<dbReference type="PANTHER" id="PTHR43028">
    <property type="entry name" value="3'(2'),5'-BISPHOSPHATE NUCLEOTIDASE 1"/>
    <property type="match status" value="1"/>
</dbReference>
<feature type="binding site" evidence="7">
    <location>
        <position position="69"/>
    </location>
    <ligand>
        <name>Mg(2+)</name>
        <dbReference type="ChEBI" id="CHEBI:18420"/>
        <label>1</label>
        <note>catalytic</note>
    </ligand>
</feature>
<dbReference type="InterPro" id="IPR050725">
    <property type="entry name" value="CysQ/Inositol_MonoPase"/>
</dbReference>
<accession>A0A9K3D311</accession>
<dbReference type="Gene3D" id="3.30.540.10">
    <property type="entry name" value="Fructose-1,6-Bisphosphatase, subunit A, domain 1"/>
    <property type="match status" value="1"/>
</dbReference>
<evidence type="ECO:0000256" key="1">
    <source>
        <dbReference type="ARBA" id="ARBA00001946"/>
    </source>
</evidence>
<evidence type="ECO:0000256" key="5">
    <source>
        <dbReference type="ARBA" id="ARBA00022801"/>
    </source>
</evidence>
<comment type="caution">
    <text evidence="8">The sequence shown here is derived from an EMBL/GenBank/DDBJ whole genome shotgun (WGS) entry which is preliminary data.</text>
</comment>
<dbReference type="OrthoDB" id="411145at2759"/>
<dbReference type="PANTHER" id="PTHR43028:SF5">
    <property type="entry name" value="3'(2'),5'-BISPHOSPHATE NUCLEOTIDASE 1"/>
    <property type="match status" value="1"/>
</dbReference>
<dbReference type="EC" id="3.1.3.7" evidence="3"/>
<keyword evidence="5" id="KW-0378">Hydrolase</keyword>
<sequence>YDLLSACVSLSRSGGRQIEGVLDDGIDTLNIKQKTSHARDVVTRADKLSQEVIEGGLRKAFRGIAVVGEEMGTVPFTPPRFSNHFEHTLEDMERDDFPMVEPHRIAVWIDPLDATWSFTKGVYEEVSVLIGVSVSGVPALGVIHFPFREGKPVYYGAAGIGVSQSIKDHWREAPQCPSVLGRPAIIATSTVCQDIKCNLPVELLNEYSGVRTGCTPTSTEESDPNSPTAVSQRVTLSASLHGAEYLRMGGAGAKMAAVILGHADAYSYPRHGLSKWDTLAGEAIICAMGGGAFNRYGAPVNYAQLDDTDVGDGIVAYRHESVGDAFRHILDEYREGIDKHV</sequence>
<dbReference type="Pfam" id="PF00459">
    <property type="entry name" value="Inositol_P"/>
    <property type="match status" value="1"/>
</dbReference>
<dbReference type="AlphaFoldDB" id="A0A9K3D311"/>
<keyword evidence="6 7" id="KW-0460">Magnesium</keyword>
<feature type="binding site" evidence="7">
    <location>
        <position position="277"/>
    </location>
    <ligand>
        <name>Mg(2+)</name>
        <dbReference type="ChEBI" id="CHEBI:18420"/>
        <label>1</label>
        <note>catalytic</note>
    </ligand>
</feature>
<feature type="non-terminal residue" evidence="8">
    <location>
        <position position="341"/>
    </location>
</feature>
<feature type="binding site" evidence="7">
    <location>
        <position position="113"/>
    </location>
    <ligand>
        <name>Mg(2+)</name>
        <dbReference type="ChEBI" id="CHEBI:18420"/>
        <label>1</label>
        <note>catalytic</note>
    </ligand>
</feature>
<dbReference type="GO" id="GO:0046872">
    <property type="term" value="F:metal ion binding"/>
    <property type="evidence" value="ECO:0007669"/>
    <property type="project" value="UniProtKB-KW"/>
</dbReference>
<dbReference type="SUPFAM" id="SSF56655">
    <property type="entry name" value="Carbohydrate phosphatase"/>
    <property type="match status" value="1"/>
</dbReference>
<comment type="similarity">
    <text evidence="2">Belongs to the inositol monophosphatase superfamily.</text>
</comment>
<dbReference type="EMBL" id="BDIP01002681">
    <property type="protein sequence ID" value="GIQ86665.1"/>
    <property type="molecule type" value="Genomic_DNA"/>
</dbReference>
<keyword evidence="4 7" id="KW-0479">Metal-binding</keyword>
<dbReference type="GO" id="GO:0008441">
    <property type="term" value="F:3'(2'),5'-bisphosphate nucleotidase activity"/>
    <property type="evidence" value="ECO:0007669"/>
    <property type="project" value="UniProtKB-EC"/>
</dbReference>
<evidence type="ECO:0000313" key="8">
    <source>
        <dbReference type="EMBL" id="GIQ86665.1"/>
    </source>
</evidence>
<proteinExistence type="inferred from homology"/>
<dbReference type="FunFam" id="3.30.540.10:FF:000012">
    <property type="entry name" value="Blast:Putative inositol monophosphatase 3"/>
    <property type="match status" value="1"/>
</dbReference>
<reference evidence="8 9" key="1">
    <citation type="journal article" date="2018" name="PLoS ONE">
        <title>The draft genome of Kipferlia bialata reveals reductive genome evolution in fornicate parasites.</title>
        <authorList>
            <person name="Tanifuji G."/>
            <person name="Takabayashi S."/>
            <person name="Kume K."/>
            <person name="Takagi M."/>
            <person name="Nakayama T."/>
            <person name="Kamikawa R."/>
            <person name="Inagaki Y."/>
            <person name="Hashimoto T."/>
        </authorList>
    </citation>
    <scope>NUCLEOTIDE SEQUENCE [LARGE SCALE GENOMIC DNA]</scope>
    <source>
        <strain evidence="8">NY0173</strain>
    </source>
</reference>
<dbReference type="Proteomes" id="UP000265618">
    <property type="component" value="Unassembled WGS sequence"/>
</dbReference>
<comment type="cofactor">
    <cofactor evidence="1 7">
        <name>Mg(2+)</name>
        <dbReference type="ChEBI" id="CHEBI:18420"/>
    </cofactor>
</comment>
<dbReference type="Gene3D" id="3.40.190.80">
    <property type="match status" value="1"/>
</dbReference>
<feature type="binding site" evidence="7">
    <location>
        <position position="110"/>
    </location>
    <ligand>
        <name>Mg(2+)</name>
        <dbReference type="ChEBI" id="CHEBI:18420"/>
        <label>1</label>
        <note>catalytic</note>
    </ligand>
</feature>
<evidence type="ECO:0000256" key="4">
    <source>
        <dbReference type="ARBA" id="ARBA00022723"/>
    </source>
</evidence>